<dbReference type="InterPro" id="IPR009072">
    <property type="entry name" value="Histone-fold"/>
</dbReference>
<dbReference type="OrthoDB" id="386949at2759"/>
<dbReference type="GO" id="GO:0001228">
    <property type="term" value="F:DNA-binding transcription activator activity, RNA polymerase II-specific"/>
    <property type="evidence" value="ECO:0007669"/>
    <property type="project" value="InterPro"/>
</dbReference>
<dbReference type="Pfam" id="PF00808">
    <property type="entry name" value="CBFD_NFYB_HMF"/>
    <property type="match status" value="1"/>
</dbReference>
<comment type="similarity">
    <text evidence="1">Belongs to the NFYB/HAP3 subunit family.</text>
</comment>
<keyword evidence="3" id="KW-0238">DNA-binding</keyword>
<keyword evidence="2" id="KW-0805">Transcription regulation</keyword>
<evidence type="ECO:0000256" key="1">
    <source>
        <dbReference type="ARBA" id="ARBA00009053"/>
    </source>
</evidence>
<protein>
    <submittedName>
        <fullName evidence="6">CCAAT-binding factor, subunit A (HAP3)</fullName>
    </submittedName>
</protein>
<dbReference type="GO" id="GO:0046982">
    <property type="term" value="F:protein heterodimerization activity"/>
    <property type="evidence" value="ECO:0007669"/>
    <property type="project" value="InterPro"/>
</dbReference>
<dbReference type="InterPro" id="IPR027113">
    <property type="entry name" value="Transc_fact_NFYB/HAP3"/>
</dbReference>
<dbReference type="HOGENOM" id="CLU_066247_12_3_1"/>
<dbReference type="CDD" id="cd22907">
    <property type="entry name" value="HFD_NFYB"/>
    <property type="match status" value="1"/>
</dbReference>
<comment type="caution">
    <text evidence="6">The sequence shown here is derived from an EMBL/GenBank/DDBJ whole genome shotgun (WGS) entry which is preliminary data.</text>
</comment>
<keyword evidence="4" id="KW-0804">Transcription</keyword>
<dbReference type="InParanoid" id="A3GGC2"/>
<gene>
    <name evidence="6" type="primary">HAP3.1</name>
    <name evidence="6" type="ORF">PICST_39006</name>
</gene>
<dbReference type="PANTHER" id="PTHR11064">
    <property type="entry name" value="CCAAT-BINDING TRANSCRIPTION FACTOR-RELATED"/>
    <property type="match status" value="1"/>
</dbReference>
<name>A3GGC2_PICST</name>
<proteinExistence type="inferred from homology"/>
<dbReference type="AlphaFoldDB" id="A3GGC2"/>
<dbReference type="Proteomes" id="UP000002258">
    <property type="component" value="Chromosome 1"/>
</dbReference>
<dbReference type="EMBL" id="AAVQ01000001">
    <property type="protein sequence ID" value="EAZ63907.1"/>
    <property type="molecule type" value="Genomic_DNA"/>
</dbReference>
<reference evidence="6 7" key="1">
    <citation type="journal article" date="2007" name="Nat. Biotechnol.">
        <title>Genome sequence of the lignocellulose-bioconverting and xylose-fermenting yeast Pichia stipitis.</title>
        <authorList>
            <person name="Jeffries T.W."/>
            <person name="Grigoriev I.V."/>
            <person name="Grimwood J."/>
            <person name="Laplaza J.M."/>
            <person name="Aerts A."/>
            <person name="Salamov A."/>
            <person name="Schmutz J."/>
            <person name="Lindquist E."/>
            <person name="Dehal P."/>
            <person name="Shapiro H."/>
            <person name="Jin Y.S."/>
            <person name="Passoth V."/>
            <person name="Richardson P.M."/>
        </authorList>
    </citation>
    <scope>NUCLEOTIDE SEQUENCE [LARGE SCALE GENOMIC DNA]</scope>
    <source>
        <strain evidence="7">ATCC 58785 / CBS 6054 / NBRC 10063 / NRRL Y-11545</strain>
    </source>
</reference>
<feature type="domain" description="Transcription factor CBF/NF-Y/archaeal histone" evidence="5">
    <location>
        <begin position="25"/>
        <end position="89"/>
    </location>
</feature>
<dbReference type="eggNOG" id="KOG0869">
    <property type="taxonomic scope" value="Eukaryota"/>
</dbReference>
<dbReference type="STRING" id="322104.A3GGC2"/>
<evidence type="ECO:0000256" key="2">
    <source>
        <dbReference type="ARBA" id="ARBA00023015"/>
    </source>
</evidence>
<evidence type="ECO:0000313" key="7">
    <source>
        <dbReference type="Proteomes" id="UP000002258"/>
    </source>
</evidence>
<dbReference type="GO" id="GO:0000978">
    <property type="term" value="F:RNA polymerase II cis-regulatory region sequence-specific DNA binding"/>
    <property type="evidence" value="ECO:0007669"/>
    <property type="project" value="TreeGrafter"/>
</dbReference>
<dbReference type="Gene3D" id="1.10.20.10">
    <property type="entry name" value="Histone, subunit A"/>
    <property type="match status" value="1"/>
</dbReference>
<dbReference type="PRINTS" id="PR00615">
    <property type="entry name" value="CCAATSUBUNTA"/>
</dbReference>
<evidence type="ECO:0000313" key="6">
    <source>
        <dbReference type="EMBL" id="EAZ63907.1"/>
    </source>
</evidence>
<sequence length="124" mass="14510">MSQPTSPVDKDWLNNDYEIKEQDRFLPIANVGRVMKKALPSHAKLSKESKECVQECVSEFISFITSQAADKCKLEKRKTLNGEDILWSMYILGFENYAETLKIYLAKYRQVSNYTTFFKCQDQY</sequence>
<dbReference type="RefSeq" id="XP_001387930.1">
    <property type="nucleotide sequence ID" value="XM_001387893.1"/>
</dbReference>
<dbReference type="KEGG" id="pic:PICST_39006"/>
<dbReference type="PANTHER" id="PTHR11064:SF9">
    <property type="entry name" value="NUCLEAR TRANSCRIPTION FACTOR Y SUBUNIT BETA"/>
    <property type="match status" value="1"/>
</dbReference>
<dbReference type="SUPFAM" id="SSF47113">
    <property type="entry name" value="Histone-fold"/>
    <property type="match status" value="1"/>
</dbReference>
<keyword evidence="7" id="KW-1185">Reference proteome</keyword>
<evidence type="ECO:0000256" key="4">
    <source>
        <dbReference type="ARBA" id="ARBA00023163"/>
    </source>
</evidence>
<evidence type="ECO:0000256" key="3">
    <source>
        <dbReference type="ARBA" id="ARBA00023125"/>
    </source>
</evidence>
<dbReference type="InterPro" id="IPR003958">
    <property type="entry name" value="CBFA_NFYB_domain"/>
</dbReference>
<accession>A3GGC2</accession>
<organism evidence="6 7">
    <name type="scientific">Scheffersomyces stipitis (strain ATCC 58785 / CBS 6054 / NBRC 10063 / NRRL Y-11545)</name>
    <name type="common">Yeast</name>
    <name type="synonym">Pichia stipitis</name>
    <dbReference type="NCBI Taxonomy" id="322104"/>
    <lineage>
        <taxon>Eukaryota</taxon>
        <taxon>Fungi</taxon>
        <taxon>Dikarya</taxon>
        <taxon>Ascomycota</taxon>
        <taxon>Saccharomycotina</taxon>
        <taxon>Pichiomycetes</taxon>
        <taxon>Debaryomycetaceae</taxon>
        <taxon>Scheffersomyces</taxon>
    </lineage>
</organism>
<dbReference type="GeneID" id="4851321"/>
<evidence type="ECO:0000259" key="5">
    <source>
        <dbReference type="Pfam" id="PF00808"/>
    </source>
</evidence>
<dbReference type="OMA" id="HLHKYRE"/>
<dbReference type="GO" id="GO:0016602">
    <property type="term" value="C:CCAAT-binding factor complex"/>
    <property type="evidence" value="ECO:0007669"/>
    <property type="project" value="InterPro"/>
</dbReference>